<dbReference type="EMBL" id="JAEUBG010001443">
    <property type="protein sequence ID" value="KAH3686410.1"/>
    <property type="molecule type" value="Genomic_DNA"/>
</dbReference>
<protein>
    <submittedName>
        <fullName evidence="2">Uncharacterized protein</fullName>
    </submittedName>
</protein>
<dbReference type="Proteomes" id="UP000774326">
    <property type="component" value="Unassembled WGS sequence"/>
</dbReference>
<sequence length="154" mass="17195">MTSPVTPVQKRLPKAIRDLQCSLTMPDSPRRSSRKRAQTQEPEVPAMKKRLRSKTIDLTVDSDVEKEEEESLISKPKLKMQVFNDLSSFPTSPMKASKGQTHPAAAAAAKNKKSMLMTPPTTPDKDDRKIFIKEDQLKGKKLQLSPTFSSKDSA</sequence>
<organism evidence="2 3">
    <name type="scientific">Wickerhamomyces pijperi</name>
    <name type="common">Yeast</name>
    <name type="synonym">Pichia pijperi</name>
    <dbReference type="NCBI Taxonomy" id="599730"/>
    <lineage>
        <taxon>Eukaryota</taxon>
        <taxon>Fungi</taxon>
        <taxon>Dikarya</taxon>
        <taxon>Ascomycota</taxon>
        <taxon>Saccharomycotina</taxon>
        <taxon>Saccharomycetes</taxon>
        <taxon>Phaffomycetales</taxon>
        <taxon>Wickerhamomycetaceae</taxon>
        <taxon>Wickerhamomyces</taxon>
    </lineage>
</organism>
<feature type="compositionally biased region" description="Basic and acidic residues" evidence="1">
    <location>
        <begin position="123"/>
        <end position="138"/>
    </location>
</feature>
<proteinExistence type="predicted"/>
<accession>A0A9P8QBE8</accession>
<feature type="compositionally biased region" description="Polar residues" evidence="1">
    <location>
        <begin position="144"/>
        <end position="154"/>
    </location>
</feature>
<keyword evidence="3" id="KW-1185">Reference proteome</keyword>
<evidence type="ECO:0000256" key="1">
    <source>
        <dbReference type="SAM" id="MobiDB-lite"/>
    </source>
</evidence>
<evidence type="ECO:0000313" key="3">
    <source>
        <dbReference type="Proteomes" id="UP000774326"/>
    </source>
</evidence>
<reference evidence="2" key="1">
    <citation type="journal article" date="2021" name="Open Biol.">
        <title>Shared evolutionary footprints suggest mitochondrial oxidative damage underlies multiple complex I losses in fungi.</title>
        <authorList>
            <person name="Schikora-Tamarit M.A."/>
            <person name="Marcet-Houben M."/>
            <person name="Nosek J."/>
            <person name="Gabaldon T."/>
        </authorList>
    </citation>
    <scope>NUCLEOTIDE SEQUENCE</scope>
    <source>
        <strain evidence="2">CBS2887</strain>
    </source>
</reference>
<gene>
    <name evidence="2" type="ORF">WICPIJ_002589</name>
</gene>
<feature type="region of interest" description="Disordered" evidence="1">
    <location>
        <begin position="89"/>
        <end position="154"/>
    </location>
</feature>
<comment type="caution">
    <text evidence="2">The sequence shown here is derived from an EMBL/GenBank/DDBJ whole genome shotgun (WGS) entry which is preliminary data.</text>
</comment>
<feature type="region of interest" description="Disordered" evidence="1">
    <location>
        <begin position="1"/>
        <end position="54"/>
    </location>
</feature>
<reference evidence="2" key="2">
    <citation type="submission" date="2021-01" db="EMBL/GenBank/DDBJ databases">
        <authorList>
            <person name="Schikora-Tamarit M.A."/>
        </authorList>
    </citation>
    <scope>NUCLEOTIDE SEQUENCE</scope>
    <source>
        <strain evidence="2">CBS2887</strain>
    </source>
</reference>
<dbReference type="AlphaFoldDB" id="A0A9P8QBE8"/>
<evidence type="ECO:0000313" key="2">
    <source>
        <dbReference type="EMBL" id="KAH3686410.1"/>
    </source>
</evidence>
<name>A0A9P8QBE8_WICPI</name>